<sequence>MTLISSIAALRHWVEQDPNRPALTDDERTLSRGELEKRTNKVARILGKHGVKEGSFVTIVLPNCAAFIETTIAVLKLGATPQPVSSRLPKRELDAIIELAKPALIVGVVASDYPGSQVLEANFSVPRDISEEPLPERVSRYWKAPTSGGSTGRPKLIVSNVAAQVDNEFVPFSLPMMLPKAGVILVPGPLYHNAPFTLVMHGLFQGNHVVIENRFDALRTLDLIERYEVQMVLMVPTMLSRIWKLPREKREGVNISSLKLVYHMGSHCPSWLKEAWIEWLGPERVYELYGGTEMQAVTVISGCEWLDHRGSVGRCLMGEMKIVGETGEELPPGEVGDIYMRPGADLPPTYFYVGAEAKNVDGWDTIGDIGWFDKDGYLYLADRRTDMIVRGGANIYPAEVEAAIEEHPSVRSCAVVGLPDEDLGQRVHAIIQAGDGVTEAELAVYLAARLAKYKLPQSYEFVSEPLRDDAGKTRRSALRDARISTLGTF</sequence>
<dbReference type="InterPro" id="IPR000873">
    <property type="entry name" value="AMP-dep_synth/lig_dom"/>
</dbReference>
<dbReference type="Pfam" id="PF13193">
    <property type="entry name" value="AMP-binding_C"/>
    <property type="match status" value="1"/>
</dbReference>
<dbReference type="KEGG" id="kim:G3T16_16845"/>
<feature type="domain" description="AMP-dependent synthetase/ligase" evidence="1">
    <location>
        <begin position="10"/>
        <end position="341"/>
    </location>
</feature>
<dbReference type="Pfam" id="PF00501">
    <property type="entry name" value="AMP-binding"/>
    <property type="match status" value="1"/>
</dbReference>
<accession>A0A6C0U3X5</accession>
<dbReference type="InterPro" id="IPR042099">
    <property type="entry name" value="ANL_N_sf"/>
</dbReference>
<gene>
    <name evidence="3" type="ORF">G3T16_16845</name>
</gene>
<name>A0A6C0U3X5_9GAMM</name>
<evidence type="ECO:0000259" key="2">
    <source>
        <dbReference type="Pfam" id="PF13193"/>
    </source>
</evidence>
<dbReference type="EMBL" id="CP048711">
    <property type="protein sequence ID" value="QIB66811.1"/>
    <property type="molecule type" value="Genomic_DNA"/>
</dbReference>
<dbReference type="PANTHER" id="PTHR24096:SF323">
    <property type="entry name" value="BLR3536 PROTEIN"/>
    <property type="match status" value="1"/>
</dbReference>
<dbReference type="GO" id="GO:0016405">
    <property type="term" value="F:CoA-ligase activity"/>
    <property type="evidence" value="ECO:0007669"/>
    <property type="project" value="TreeGrafter"/>
</dbReference>
<reference evidence="3 4" key="1">
    <citation type="submission" date="2020-02" db="EMBL/GenBank/DDBJ databases">
        <title>Genome sequencing for Kineobactrum sp. M2.</title>
        <authorList>
            <person name="Park S.-J."/>
        </authorList>
    </citation>
    <scope>NUCLEOTIDE SEQUENCE [LARGE SCALE GENOMIC DNA]</scope>
    <source>
        <strain evidence="3 4">M2</strain>
    </source>
</reference>
<dbReference type="RefSeq" id="WP_163496244.1">
    <property type="nucleotide sequence ID" value="NZ_CP048711.1"/>
</dbReference>
<evidence type="ECO:0000313" key="3">
    <source>
        <dbReference type="EMBL" id="QIB66811.1"/>
    </source>
</evidence>
<organism evidence="3 4">
    <name type="scientific">Kineobactrum salinum</name>
    <dbReference type="NCBI Taxonomy" id="2708301"/>
    <lineage>
        <taxon>Bacteria</taxon>
        <taxon>Pseudomonadati</taxon>
        <taxon>Pseudomonadota</taxon>
        <taxon>Gammaproteobacteria</taxon>
        <taxon>Cellvibrionales</taxon>
        <taxon>Halieaceae</taxon>
        <taxon>Kineobactrum</taxon>
    </lineage>
</organism>
<dbReference type="Gene3D" id="3.30.300.30">
    <property type="match status" value="1"/>
</dbReference>
<dbReference type="Gene3D" id="3.40.50.12780">
    <property type="entry name" value="N-terminal domain of ligase-like"/>
    <property type="match status" value="1"/>
</dbReference>
<dbReference type="Proteomes" id="UP000477680">
    <property type="component" value="Chromosome"/>
</dbReference>
<dbReference type="PANTHER" id="PTHR24096">
    <property type="entry name" value="LONG-CHAIN-FATTY-ACID--COA LIGASE"/>
    <property type="match status" value="1"/>
</dbReference>
<feature type="domain" description="AMP-binding enzyme C-terminal" evidence="2">
    <location>
        <begin position="399"/>
        <end position="464"/>
    </location>
</feature>
<evidence type="ECO:0000313" key="4">
    <source>
        <dbReference type="Proteomes" id="UP000477680"/>
    </source>
</evidence>
<dbReference type="InterPro" id="IPR025110">
    <property type="entry name" value="AMP-bd_C"/>
</dbReference>
<proteinExistence type="predicted"/>
<keyword evidence="4" id="KW-1185">Reference proteome</keyword>
<dbReference type="SUPFAM" id="SSF56801">
    <property type="entry name" value="Acetyl-CoA synthetase-like"/>
    <property type="match status" value="1"/>
</dbReference>
<dbReference type="AlphaFoldDB" id="A0A6C0U3X5"/>
<protein>
    <submittedName>
        <fullName evidence="3">AMP-binding protein</fullName>
    </submittedName>
</protein>
<evidence type="ECO:0000259" key="1">
    <source>
        <dbReference type="Pfam" id="PF00501"/>
    </source>
</evidence>
<dbReference type="InterPro" id="IPR045851">
    <property type="entry name" value="AMP-bd_C_sf"/>
</dbReference>